<dbReference type="RefSeq" id="WP_036079158.1">
    <property type="nucleotide sequence ID" value="NZ_AVCW01000004.1"/>
</dbReference>
<gene>
    <name evidence="5" type="ORF">CD31_16965</name>
</gene>
<reference evidence="5 6" key="1">
    <citation type="submission" date="2014-02" db="EMBL/GenBank/DDBJ databases">
        <title>Draft genome sequence of Lysinibacillus boronitolerans NBRC 103108.</title>
        <authorList>
            <person name="Zhang F."/>
            <person name="Wang G."/>
            <person name="Zhang L."/>
        </authorList>
    </citation>
    <scope>NUCLEOTIDE SEQUENCE [LARGE SCALE GENOMIC DNA]</scope>
    <source>
        <strain evidence="5 6">NBRC 103108</strain>
    </source>
</reference>
<comment type="similarity">
    <text evidence="3">Belongs to the acetyltransferase family. RimJ subfamily.</text>
</comment>
<organism evidence="5 6">
    <name type="scientific">Lysinibacillus boronitolerans JCM 21713 = 10a = NBRC 103108</name>
    <dbReference type="NCBI Taxonomy" id="1294264"/>
    <lineage>
        <taxon>Bacteria</taxon>
        <taxon>Bacillati</taxon>
        <taxon>Bacillota</taxon>
        <taxon>Bacilli</taxon>
        <taxon>Bacillales</taxon>
        <taxon>Bacillaceae</taxon>
        <taxon>Lysinibacillus</taxon>
    </lineage>
</organism>
<evidence type="ECO:0000256" key="1">
    <source>
        <dbReference type="ARBA" id="ARBA00022679"/>
    </source>
</evidence>
<proteinExistence type="inferred from homology"/>
<feature type="domain" description="N-acetyltransferase" evidence="4">
    <location>
        <begin position="11"/>
        <end position="182"/>
    </location>
</feature>
<dbReference type="InterPro" id="IPR051531">
    <property type="entry name" value="N-acetyltransferase"/>
</dbReference>
<dbReference type="Pfam" id="PF13302">
    <property type="entry name" value="Acetyltransf_3"/>
    <property type="match status" value="1"/>
</dbReference>
<evidence type="ECO:0000313" key="6">
    <source>
        <dbReference type="Proteomes" id="UP000030487"/>
    </source>
</evidence>
<keyword evidence="1" id="KW-0808">Transferase</keyword>
<dbReference type="PROSITE" id="PS51186">
    <property type="entry name" value="GNAT"/>
    <property type="match status" value="1"/>
</dbReference>
<keyword evidence="2" id="KW-0012">Acyltransferase</keyword>
<dbReference type="SUPFAM" id="SSF55729">
    <property type="entry name" value="Acyl-CoA N-acyltransferases (Nat)"/>
    <property type="match status" value="1"/>
</dbReference>
<comment type="caution">
    <text evidence="5">The sequence shown here is derived from an EMBL/GenBank/DDBJ whole genome shotgun (WGS) entry which is preliminary data.</text>
</comment>
<dbReference type="PANTHER" id="PTHR43792:SF8">
    <property type="entry name" value="[RIBOSOMAL PROTEIN US5]-ALANINE N-ACETYLTRANSFERASE"/>
    <property type="match status" value="1"/>
</dbReference>
<dbReference type="Gene3D" id="3.40.630.30">
    <property type="match status" value="1"/>
</dbReference>
<dbReference type="InterPro" id="IPR000182">
    <property type="entry name" value="GNAT_dom"/>
</dbReference>
<dbReference type="CDD" id="cd04301">
    <property type="entry name" value="NAT_SF"/>
    <property type="match status" value="1"/>
</dbReference>
<evidence type="ECO:0000259" key="4">
    <source>
        <dbReference type="PROSITE" id="PS51186"/>
    </source>
</evidence>
<dbReference type="PANTHER" id="PTHR43792">
    <property type="entry name" value="GNAT FAMILY, PUTATIVE (AFU_ORTHOLOGUE AFUA_3G00765)-RELATED-RELATED"/>
    <property type="match status" value="1"/>
</dbReference>
<evidence type="ECO:0000313" key="5">
    <source>
        <dbReference type="EMBL" id="KGR83081.1"/>
    </source>
</evidence>
<sequence>MNKIMTKTERLIIRLMEEEDYSSWLTQYENRLPSQHKYDEGKLDMSICTKEWFGDLVTKHHQMAEDDKVYVFGVFRKTDNMHIGFVDFSTIMREEFQWARIGYTIHNHFWRKGYGKEAVKAAINLAFEKLNYHRIEAHINLDNTASIKLAENVGMLYECTRKGFIYEDDKWTDHLVYFINAEDMSFS</sequence>
<dbReference type="Proteomes" id="UP000030487">
    <property type="component" value="Unassembled WGS sequence"/>
</dbReference>
<dbReference type="EMBL" id="JPVR01000078">
    <property type="protein sequence ID" value="KGR83081.1"/>
    <property type="molecule type" value="Genomic_DNA"/>
</dbReference>
<name>A0ABR4XXD1_9BACI</name>
<evidence type="ECO:0000256" key="2">
    <source>
        <dbReference type="ARBA" id="ARBA00023315"/>
    </source>
</evidence>
<accession>A0ABR4XXD1</accession>
<protein>
    <submittedName>
        <fullName evidence="5">GNAT family acetyltransferase</fullName>
    </submittedName>
</protein>
<keyword evidence="6" id="KW-1185">Reference proteome</keyword>
<evidence type="ECO:0000256" key="3">
    <source>
        <dbReference type="ARBA" id="ARBA00038502"/>
    </source>
</evidence>
<dbReference type="InterPro" id="IPR016181">
    <property type="entry name" value="Acyl_CoA_acyltransferase"/>
</dbReference>